<dbReference type="OrthoDB" id="2767361at2759"/>
<protein>
    <recommendedName>
        <fullName evidence="3">F-box domain-containing protein</fullName>
    </recommendedName>
</protein>
<keyword evidence="2" id="KW-1185">Reference proteome</keyword>
<dbReference type="Proteomes" id="UP000053558">
    <property type="component" value="Unassembled WGS sequence"/>
</dbReference>
<dbReference type="EMBL" id="JH711578">
    <property type="protein sequence ID" value="EIW81497.1"/>
    <property type="molecule type" value="Genomic_DNA"/>
</dbReference>
<dbReference type="AlphaFoldDB" id="A0A5M3MR12"/>
<accession>A0A5M3MR12</accession>
<dbReference type="KEGG" id="cput:CONPUDRAFT_165621"/>
<proteinExistence type="predicted"/>
<comment type="caution">
    <text evidence="1">The sequence shown here is derived from an EMBL/GenBank/DDBJ whole genome shotgun (WGS) entry which is preliminary data.</text>
</comment>
<sequence>MSLSPGRFISPTNACLNVAELQCLIARLVDDKADLAKLACVSKSFKDPALDALYAHVDSLATFIQCLPSDLWKRKHKRSESFRWIAFTREMMPRDWSVLQSYASRVLSINGIYHEYPSGCLTLSTEVCEALCRCPMQPLFPKLRSLNLRMSSGAHLRMLVPVFLGSQLRSLNLFEGQLTQDRLLKYAPDLASTCPLIETITLSSTPMFSVPPRSEEPHPDMSKAVCSWRNLRSISCGPVDIAMLAYLRELPSLRSLTVHVGPESRWLSSNKPVFFKKLCSLSITAEVAEAAVRALDRLLAAPPPNSSRNRHSDVHNIKCSSLVLSSLLPFAVSLQNLCSGNLVKLYLSNDVSVINRGDPFSSTHLDALRALTSFKNLEYLKVWFWEDFLAVSADNIRDLVRSWPKLKTLFIAPLTKHLSLSELIEVVRLLPHACDVTLPTMVEDAELNALNAGRTEIPCFVRVKQLNLGYSRARDLDTAPETVQAMASLLFRLVPRLEKVEPIQILGVEDERYWDEVMKALRFKQISWDLHCIVNLVNSHSRS</sequence>
<dbReference type="GeneID" id="19205349"/>
<dbReference type="RefSeq" id="XP_007768822.1">
    <property type="nucleotide sequence ID" value="XM_007770632.1"/>
</dbReference>
<organism evidence="1 2">
    <name type="scientific">Coniophora puteana (strain RWD-64-598)</name>
    <name type="common">Brown rot fungus</name>
    <dbReference type="NCBI Taxonomy" id="741705"/>
    <lineage>
        <taxon>Eukaryota</taxon>
        <taxon>Fungi</taxon>
        <taxon>Dikarya</taxon>
        <taxon>Basidiomycota</taxon>
        <taxon>Agaricomycotina</taxon>
        <taxon>Agaricomycetes</taxon>
        <taxon>Agaricomycetidae</taxon>
        <taxon>Boletales</taxon>
        <taxon>Coniophorineae</taxon>
        <taxon>Coniophoraceae</taxon>
        <taxon>Coniophora</taxon>
    </lineage>
</organism>
<dbReference type="SUPFAM" id="SSF52047">
    <property type="entry name" value="RNI-like"/>
    <property type="match status" value="1"/>
</dbReference>
<reference evidence="2" key="1">
    <citation type="journal article" date="2012" name="Science">
        <title>The Paleozoic origin of enzymatic lignin decomposition reconstructed from 31 fungal genomes.</title>
        <authorList>
            <person name="Floudas D."/>
            <person name="Binder M."/>
            <person name="Riley R."/>
            <person name="Barry K."/>
            <person name="Blanchette R.A."/>
            <person name="Henrissat B."/>
            <person name="Martinez A.T."/>
            <person name="Otillar R."/>
            <person name="Spatafora J.W."/>
            <person name="Yadav J.S."/>
            <person name="Aerts A."/>
            <person name="Benoit I."/>
            <person name="Boyd A."/>
            <person name="Carlson A."/>
            <person name="Copeland A."/>
            <person name="Coutinho P.M."/>
            <person name="de Vries R.P."/>
            <person name="Ferreira P."/>
            <person name="Findley K."/>
            <person name="Foster B."/>
            <person name="Gaskell J."/>
            <person name="Glotzer D."/>
            <person name="Gorecki P."/>
            <person name="Heitman J."/>
            <person name="Hesse C."/>
            <person name="Hori C."/>
            <person name="Igarashi K."/>
            <person name="Jurgens J.A."/>
            <person name="Kallen N."/>
            <person name="Kersten P."/>
            <person name="Kohler A."/>
            <person name="Kuees U."/>
            <person name="Kumar T.K.A."/>
            <person name="Kuo A."/>
            <person name="LaButti K."/>
            <person name="Larrondo L.F."/>
            <person name="Lindquist E."/>
            <person name="Ling A."/>
            <person name="Lombard V."/>
            <person name="Lucas S."/>
            <person name="Lundell T."/>
            <person name="Martin R."/>
            <person name="McLaughlin D.J."/>
            <person name="Morgenstern I."/>
            <person name="Morin E."/>
            <person name="Murat C."/>
            <person name="Nagy L.G."/>
            <person name="Nolan M."/>
            <person name="Ohm R.A."/>
            <person name="Patyshakuliyeva A."/>
            <person name="Rokas A."/>
            <person name="Ruiz-Duenas F.J."/>
            <person name="Sabat G."/>
            <person name="Salamov A."/>
            <person name="Samejima M."/>
            <person name="Schmutz J."/>
            <person name="Slot J.C."/>
            <person name="St John F."/>
            <person name="Stenlid J."/>
            <person name="Sun H."/>
            <person name="Sun S."/>
            <person name="Syed K."/>
            <person name="Tsang A."/>
            <person name="Wiebenga A."/>
            <person name="Young D."/>
            <person name="Pisabarro A."/>
            <person name="Eastwood D.C."/>
            <person name="Martin F."/>
            <person name="Cullen D."/>
            <person name="Grigoriev I.V."/>
            <person name="Hibbett D.S."/>
        </authorList>
    </citation>
    <scope>NUCLEOTIDE SEQUENCE [LARGE SCALE GENOMIC DNA]</scope>
    <source>
        <strain evidence="2">RWD-64-598 SS2</strain>
    </source>
</reference>
<gene>
    <name evidence="1" type="ORF">CONPUDRAFT_165621</name>
</gene>
<evidence type="ECO:0000313" key="2">
    <source>
        <dbReference type="Proteomes" id="UP000053558"/>
    </source>
</evidence>
<evidence type="ECO:0000313" key="1">
    <source>
        <dbReference type="EMBL" id="EIW81497.1"/>
    </source>
</evidence>
<name>A0A5M3MR12_CONPW</name>
<evidence type="ECO:0008006" key="3">
    <source>
        <dbReference type="Google" id="ProtNLM"/>
    </source>
</evidence>